<dbReference type="RefSeq" id="WP_284679218.1">
    <property type="nucleotide sequence ID" value="NZ_CP060096.1"/>
</dbReference>
<dbReference type="PANTHER" id="PTHR30518:SF2">
    <property type="entry name" value="ENDOLYTIC MUREIN TRANSGLYCOSYLASE"/>
    <property type="match status" value="1"/>
</dbReference>
<evidence type="ECO:0000256" key="2">
    <source>
        <dbReference type="ARBA" id="ARBA00022692"/>
    </source>
</evidence>
<sequence>MINVKNKRKKGSRLLIIIVIFFILSSFLYYENLFTPVSNSNIQKIVKIPDGYTTQDIAKVLYSEGLIKNKSFFILRVKANNCENKIKAGKYLLSTNMTTDEIINKLKSGKSQIDTIKFTIPEGFTVEDIANRLSDMGLANKDKFMWEAQNGVFNYDFLKNIPQNRPNRLEGYLFPDTYEISIGTNEHDIIKLMLSRFDNIYQKYIRNNSANIGMNPDQVVIVASMIEKEAKVEKDRPLIAGIIYNRLKKNMKLQIDATVQYALGVHKDKLSYKDLEIKSPYNTYTNFGLPVGPISNPGLKSIEAALYPKHNDYYYYFAKNDGTHVFSQTYRQHLEEQKKTGNH</sequence>
<dbReference type="HAMAP" id="MF_02065">
    <property type="entry name" value="MltG"/>
    <property type="match status" value="1"/>
</dbReference>
<dbReference type="Proteomes" id="UP000671913">
    <property type="component" value="Chromosome"/>
</dbReference>
<dbReference type="Gene3D" id="3.30.1490.480">
    <property type="entry name" value="Endolytic murein transglycosylase"/>
    <property type="match status" value="1"/>
</dbReference>
<dbReference type="KEGG" id="aaut:ACETAC_06380"/>
<reference evidence="8" key="1">
    <citation type="submission" date="2020-08" db="EMBL/GenBank/DDBJ databases">
        <title>Genomic insights into the carbon and energy metabolism of the first obligate autotrophic acetogenic bacterium Aceticella autotrophica gen. nov., sp. nov.</title>
        <authorList>
            <person name="Toshchakov S.V."/>
            <person name="Elcheninov A.G."/>
            <person name="Kublanov I.V."/>
            <person name="Frolov E.N."/>
            <person name="Lebedinsky A.V."/>
        </authorList>
    </citation>
    <scope>NUCLEOTIDE SEQUENCE</scope>
    <source>
        <strain evidence="8">3443-3Ac</strain>
    </source>
</reference>
<evidence type="ECO:0000256" key="3">
    <source>
        <dbReference type="ARBA" id="ARBA00022989"/>
    </source>
</evidence>
<dbReference type="GO" id="GO:0009252">
    <property type="term" value="P:peptidoglycan biosynthetic process"/>
    <property type="evidence" value="ECO:0007669"/>
    <property type="project" value="UniProtKB-UniRule"/>
</dbReference>
<name>A0A974Y495_9THEO</name>
<dbReference type="GO" id="GO:0005886">
    <property type="term" value="C:plasma membrane"/>
    <property type="evidence" value="ECO:0007669"/>
    <property type="project" value="UniProtKB-SubCell"/>
</dbReference>
<evidence type="ECO:0000256" key="5">
    <source>
        <dbReference type="ARBA" id="ARBA00023239"/>
    </source>
</evidence>
<dbReference type="CDD" id="cd08010">
    <property type="entry name" value="MltG_like"/>
    <property type="match status" value="1"/>
</dbReference>
<comment type="subcellular location">
    <subcellularLocation>
        <location evidence="7">Cell membrane</location>
        <topology evidence="7">Single-pass membrane protein</topology>
    </subcellularLocation>
</comment>
<evidence type="ECO:0000256" key="4">
    <source>
        <dbReference type="ARBA" id="ARBA00023136"/>
    </source>
</evidence>
<dbReference type="InterPro" id="IPR003770">
    <property type="entry name" value="MLTG-like"/>
</dbReference>
<comment type="function">
    <text evidence="7">Functions as a peptidoglycan terminase that cleaves nascent peptidoglycan strands endolytically to terminate their elongation.</text>
</comment>
<dbReference type="PANTHER" id="PTHR30518">
    <property type="entry name" value="ENDOLYTIC MUREIN TRANSGLYCOSYLASE"/>
    <property type="match status" value="1"/>
</dbReference>
<dbReference type="GO" id="GO:0071555">
    <property type="term" value="P:cell wall organization"/>
    <property type="evidence" value="ECO:0007669"/>
    <property type="project" value="UniProtKB-KW"/>
</dbReference>
<gene>
    <name evidence="7 8" type="primary">mltG</name>
    <name evidence="8" type="ORF">ACETAC_06380</name>
</gene>
<dbReference type="EMBL" id="CP060096">
    <property type="protein sequence ID" value="QSZ26542.1"/>
    <property type="molecule type" value="Genomic_DNA"/>
</dbReference>
<evidence type="ECO:0000256" key="6">
    <source>
        <dbReference type="ARBA" id="ARBA00023316"/>
    </source>
</evidence>
<comment type="similarity">
    <text evidence="7">Belongs to the transglycosylase MltG family.</text>
</comment>
<keyword evidence="4 7" id="KW-0472">Membrane</keyword>
<dbReference type="Pfam" id="PF02618">
    <property type="entry name" value="YceG"/>
    <property type="match status" value="1"/>
</dbReference>
<keyword evidence="9" id="KW-1185">Reference proteome</keyword>
<accession>A0A974Y495</accession>
<keyword evidence="1 7" id="KW-1003">Cell membrane</keyword>
<evidence type="ECO:0000256" key="7">
    <source>
        <dbReference type="HAMAP-Rule" id="MF_02065"/>
    </source>
</evidence>
<evidence type="ECO:0000313" key="8">
    <source>
        <dbReference type="EMBL" id="QSZ26542.1"/>
    </source>
</evidence>
<dbReference type="EC" id="4.2.2.29" evidence="7"/>
<dbReference type="AlphaFoldDB" id="A0A974Y495"/>
<proteinExistence type="inferred from homology"/>
<feature type="transmembrane region" description="Helical" evidence="7">
    <location>
        <begin position="12"/>
        <end position="30"/>
    </location>
</feature>
<keyword evidence="2 7" id="KW-0812">Transmembrane</keyword>
<keyword evidence="5 7" id="KW-0456">Lyase</keyword>
<keyword evidence="3 7" id="KW-1133">Transmembrane helix</keyword>
<protein>
    <recommendedName>
        <fullName evidence="7">Endolytic murein transglycosylase</fullName>
        <ecNumber evidence="7">4.2.2.29</ecNumber>
    </recommendedName>
    <alternativeName>
        <fullName evidence="7">Peptidoglycan lytic transglycosylase</fullName>
    </alternativeName>
    <alternativeName>
        <fullName evidence="7">Peptidoglycan polymerization terminase</fullName>
    </alternativeName>
</protein>
<dbReference type="NCBIfam" id="TIGR00247">
    <property type="entry name" value="endolytic transglycosylase MltG"/>
    <property type="match status" value="1"/>
</dbReference>
<evidence type="ECO:0000256" key="1">
    <source>
        <dbReference type="ARBA" id="ARBA00022475"/>
    </source>
</evidence>
<dbReference type="Gene3D" id="3.30.160.60">
    <property type="entry name" value="Classic Zinc Finger"/>
    <property type="match status" value="1"/>
</dbReference>
<keyword evidence="6 7" id="KW-0961">Cell wall biogenesis/degradation</keyword>
<dbReference type="GO" id="GO:0008932">
    <property type="term" value="F:lytic endotransglycosylase activity"/>
    <property type="evidence" value="ECO:0007669"/>
    <property type="project" value="UniProtKB-UniRule"/>
</dbReference>
<comment type="catalytic activity">
    <reaction evidence="7">
        <text>a peptidoglycan chain = a peptidoglycan chain with N-acetyl-1,6-anhydromuramyl-[peptide] at the reducing end + a peptidoglycan chain with N-acetylglucosamine at the non-reducing end.</text>
        <dbReference type="EC" id="4.2.2.29"/>
    </reaction>
</comment>
<feature type="site" description="Important for catalytic activity" evidence="7">
    <location>
        <position position="229"/>
    </location>
</feature>
<organism evidence="8 9">
    <name type="scientific">Aceticella autotrophica</name>
    <dbReference type="NCBI Taxonomy" id="2755338"/>
    <lineage>
        <taxon>Bacteria</taxon>
        <taxon>Bacillati</taxon>
        <taxon>Bacillota</taxon>
        <taxon>Clostridia</taxon>
        <taxon>Thermoanaerobacterales</taxon>
        <taxon>Thermoanaerobacteraceae</taxon>
        <taxon>Aceticella</taxon>
    </lineage>
</organism>
<evidence type="ECO:0000313" key="9">
    <source>
        <dbReference type="Proteomes" id="UP000671913"/>
    </source>
</evidence>